<protein>
    <recommendedName>
        <fullName evidence="2">DUF6606 domain-containing protein</fullName>
    </recommendedName>
</protein>
<gene>
    <name evidence="3" type="ORF">ZT1A5_G7253</name>
</gene>
<evidence type="ECO:0000313" key="3">
    <source>
        <dbReference type="EMBL" id="SMY25811.1"/>
    </source>
</evidence>
<dbReference type="Pfam" id="PF20255">
    <property type="entry name" value="DUF6606"/>
    <property type="match status" value="1"/>
</dbReference>
<sequence>MARAVPPANVDDLVNYVFLPSKLPQSAAAIPIDSDLRLLESTSAALKDFARGLPTAAHKTAVDRLAEAFISARRVYGSADYISADNLRKSLKALADSDSVSNRIPLHICAQNAGLVISRASELVTFQTFELSPKNKDVMSTAGRLNRIFPGCAISIDTNTFSKLDFLTTLANALAKMSIQAVPGTQPQSKKKGQKEDEERDTTNPGIITELLFAGFLRSMGTVPTATTILKHTRDDVLWENAKGPWRRSPMWLLIRVTMQLTLSQEC</sequence>
<dbReference type="Proteomes" id="UP000215453">
    <property type="component" value="Chromosome 7"/>
</dbReference>
<feature type="region of interest" description="Disordered" evidence="1">
    <location>
        <begin position="181"/>
        <end position="202"/>
    </location>
</feature>
<dbReference type="InterPro" id="IPR046541">
    <property type="entry name" value="DUF6606"/>
</dbReference>
<proteinExistence type="predicted"/>
<feature type="domain" description="DUF6606" evidence="2">
    <location>
        <begin position="13"/>
        <end position="265"/>
    </location>
</feature>
<evidence type="ECO:0000259" key="2">
    <source>
        <dbReference type="Pfam" id="PF20255"/>
    </source>
</evidence>
<accession>A0A1Y6LT33</accession>
<evidence type="ECO:0000256" key="1">
    <source>
        <dbReference type="SAM" id="MobiDB-lite"/>
    </source>
</evidence>
<organism evidence="3 4">
    <name type="scientific">Zymoseptoria tritici ST99CH_1A5</name>
    <dbReference type="NCBI Taxonomy" id="1276529"/>
    <lineage>
        <taxon>Eukaryota</taxon>
        <taxon>Fungi</taxon>
        <taxon>Dikarya</taxon>
        <taxon>Ascomycota</taxon>
        <taxon>Pezizomycotina</taxon>
        <taxon>Dothideomycetes</taxon>
        <taxon>Dothideomycetidae</taxon>
        <taxon>Mycosphaerellales</taxon>
        <taxon>Mycosphaerellaceae</taxon>
        <taxon>Zymoseptoria</taxon>
    </lineage>
</organism>
<name>A0A1Y6LT33_ZYMTR</name>
<evidence type="ECO:0000313" key="4">
    <source>
        <dbReference type="Proteomes" id="UP000215453"/>
    </source>
</evidence>
<reference evidence="3 4" key="1">
    <citation type="submission" date="2016-10" db="EMBL/GenBank/DDBJ databases">
        <authorList>
            <person name="Varghese N."/>
        </authorList>
    </citation>
    <scope>NUCLEOTIDE SEQUENCE [LARGE SCALE GENOMIC DNA]</scope>
</reference>
<dbReference type="AlphaFoldDB" id="A0A1Y6LT33"/>
<dbReference type="EMBL" id="LT882682">
    <property type="protein sequence ID" value="SMY25811.1"/>
    <property type="molecule type" value="Genomic_DNA"/>
</dbReference>